<keyword evidence="3" id="KW-0548">Nucleotidyltransferase</keyword>
<evidence type="ECO:0000256" key="1">
    <source>
        <dbReference type="ARBA" id="ARBA00022478"/>
    </source>
</evidence>
<gene>
    <name evidence="5" type="ORF">ES319_A07G214000v1</name>
</gene>
<evidence type="ECO:0000313" key="6">
    <source>
        <dbReference type="Proteomes" id="UP000327439"/>
    </source>
</evidence>
<keyword evidence="6" id="KW-1185">Reference proteome</keyword>
<dbReference type="AlphaFoldDB" id="A0A5J5V6I3"/>
<dbReference type="GO" id="GO:0000428">
    <property type="term" value="C:DNA-directed RNA polymerase complex"/>
    <property type="evidence" value="ECO:0007669"/>
    <property type="project" value="UniProtKB-KW"/>
</dbReference>
<evidence type="ECO:0000256" key="2">
    <source>
        <dbReference type="ARBA" id="ARBA00022679"/>
    </source>
</evidence>
<keyword evidence="1" id="KW-0240">DNA-directed RNA polymerase</keyword>
<name>A0A5J5V6I3_GOSBA</name>
<dbReference type="PANTHER" id="PTHR34995:SF1">
    <property type="entry name" value="DNA-DIRECTED RNA POLYMERASE SUBUNIT BETA"/>
    <property type="match status" value="1"/>
</dbReference>
<dbReference type="EMBL" id="CM018208">
    <property type="protein sequence ID" value="KAB2075310.1"/>
    <property type="molecule type" value="Genomic_DNA"/>
</dbReference>
<keyword evidence="4" id="KW-0804">Transcription</keyword>
<proteinExistence type="predicted"/>
<dbReference type="GO" id="GO:0016779">
    <property type="term" value="F:nucleotidyltransferase activity"/>
    <property type="evidence" value="ECO:0007669"/>
    <property type="project" value="UniProtKB-KW"/>
</dbReference>
<dbReference type="InterPro" id="IPR050254">
    <property type="entry name" value="RNA_pol_beta''_euk"/>
</dbReference>
<evidence type="ECO:0000313" key="5">
    <source>
        <dbReference type="EMBL" id="KAB2075310.1"/>
    </source>
</evidence>
<dbReference type="OrthoDB" id="498011at2759"/>
<organism evidence="5 6">
    <name type="scientific">Gossypium barbadense</name>
    <name type="common">Sea Island cotton</name>
    <name type="synonym">Hibiscus barbadensis</name>
    <dbReference type="NCBI Taxonomy" id="3634"/>
    <lineage>
        <taxon>Eukaryota</taxon>
        <taxon>Viridiplantae</taxon>
        <taxon>Streptophyta</taxon>
        <taxon>Embryophyta</taxon>
        <taxon>Tracheophyta</taxon>
        <taxon>Spermatophyta</taxon>
        <taxon>Magnoliopsida</taxon>
        <taxon>eudicotyledons</taxon>
        <taxon>Gunneridae</taxon>
        <taxon>Pentapetalae</taxon>
        <taxon>rosids</taxon>
        <taxon>malvids</taxon>
        <taxon>Malvales</taxon>
        <taxon>Malvaceae</taxon>
        <taxon>Malvoideae</taxon>
        <taxon>Gossypium</taxon>
    </lineage>
</organism>
<feature type="non-terminal residue" evidence="5">
    <location>
        <position position="79"/>
    </location>
</feature>
<evidence type="ECO:0000256" key="4">
    <source>
        <dbReference type="ARBA" id="ARBA00023163"/>
    </source>
</evidence>
<dbReference type="Proteomes" id="UP000327439">
    <property type="component" value="Chromosome A07"/>
</dbReference>
<evidence type="ECO:0000256" key="3">
    <source>
        <dbReference type="ARBA" id="ARBA00022695"/>
    </source>
</evidence>
<dbReference type="PANTHER" id="PTHR34995">
    <property type="entry name" value="DNA-DIRECTED RNA POLYMERASE SUBUNIT BETA"/>
    <property type="match status" value="1"/>
</dbReference>
<reference evidence="6" key="1">
    <citation type="journal article" date="2020" name="Nat. Genet.">
        <title>Genomic diversifications of five Gossypium allopolyploid species and their impact on cotton improvement.</title>
        <authorList>
            <person name="Chen Z.J."/>
            <person name="Sreedasyam A."/>
            <person name="Ando A."/>
            <person name="Song Q."/>
            <person name="De Santiago L.M."/>
            <person name="Hulse-Kemp A.M."/>
            <person name="Ding M."/>
            <person name="Ye W."/>
            <person name="Kirkbride R.C."/>
            <person name="Jenkins J."/>
            <person name="Plott C."/>
            <person name="Lovell J."/>
            <person name="Lin Y.M."/>
            <person name="Vaughn R."/>
            <person name="Liu B."/>
            <person name="Simpson S."/>
            <person name="Scheffler B.E."/>
            <person name="Wen L."/>
            <person name="Saski C.A."/>
            <person name="Grover C.E."/>
            <person name="Hu G."/>
            <person name="Conover J.L."/>
            <person name="Carlson J.W."/>
            <person name="Shu S."/>
            <person name="Boston L.B."/>
            <person name="Williams M."/>
            <person name="Peterson D.G."/>
            <person name="McGee K."/>
            <person name="Jones D.C."/>
            <person name="Wendel J.F."/>
            <person name="Stelly D.M."/>
            <person name="Grimwood J."/>
            <person name="Schmutz J."/>
        </authorList>
    </citation>
    <scope>NUCLEOTIDE SEQUENCE [LARGE SCALE GENOMIC DNA]</scope>
    <source>
        <strain evidence="6">cv. 3-79</strain>
    </source>
</reference>
<sequence>MLNGLNLETLFLPDSFWEKNNMQLRAVNYILYGNGKSTRRISNTNIQPVRTCLVLSWDQDNKSSFIEEVYASFVEVRTN</sequence>
<keyword evidence="2" id="KW-0808">Transferase</keyword>
<protein>
    <submittedName>
        <fullName evidence="5">Uncharacterized protein</fullName>
    </submittedName>
</protein>
<accession>A0A5J5V6I3</accession>